<evidence type="ECO:0000313" key="2">
    <source>
        <dbReference type="Proteomes" id="UP000662986"/>
    </source>
</evidence>
<organism evidence="1 2">
    <name type="scientific">Rhodococcus pseudokoreensis</name>
    <dbReference type="NCBI Taxonomy" id="2811421"/>
    <lineage>
        <taxon>Bacteria</taxon>
        <taxon>Bacillati</taxon>
        <taxon>Actinomycetota</taxon>
        <taxon>Actinomycetes</taxon>
        <taxon>Mycobacteriales</taxon>
        <taxon>Nocardiaceae</taxon>
        <taxon>Rhodococcus</taxon>
    </lineage>
</organism>
<reference evidence="1 2" key="1">
    <citation type="journal article" date="2021" name="Microbiol. Resour. Announc.">
        <title>Complete Genome Sequences of Two Rhodococcus sp. Strains with Large and Linear Chromosomes, Isolated from Apple Rhizosphere.</title>
        <authorList>
            <person name="Benning S."/>
            <person name="Brugnone N."/>
            <person name="Siani R."/>
            <person name="Kublik S."/>
            <person name="Schloter M."/>
            <person name="Rad V."/>
        </authorList>
    </citation>
    <scope>NUCLEOTIDE SEQUENCE [LARGE SCALE GENOMIC DNA]</scope>
    <source>
        <strain evidence="1 2">R79</strain>
    </source>
</reference>
<accession>A0A974VYM4</accession>
<evidence type="ECO:0000313" key="1">
    <source>
        <dbReference type="EMBL" id="QSE87929.1"/>
    </source>
</evidence>
<keyword evidence="2" id="KW-1185">Reference proteome</keyword>
<sequence length="66" mass="6651">MTNTENLAPELAVVIETAVALDSAVSAGEPLDITDLVKAYGAARQAAQDAGHSLETIEAVTAGALD</sequence>
<dbReference type="EMBL" id="CP070617">
    <property type="protein sequence ID" value="QSE87929.1"/>
    <property type="molecule type" value="Genomic_DNA"/>
</dbReference>
<dbReference type="RefSeq" id="WP_206004689.1">
    <property type="nucleotide sequence ID" value="NZ_CP070617.1"/>
</dbReference>
<gene>
    <name evidence="1" type="ORF">JWS13_04255</name>
</gene>
<reference evidence="1 2" key="2">
    <citation type="journal article" date="2022" name="Arch. Microbiol.">
        <title>Rhodococcus pseudokoreensis sp. nov. isolated from the rhizosphere of young M26 apple rootstocks.</title>
        <authorList>
            <person name="Kampfer P."/>
            <person name="Glaeser S.P."/>
            <person name="Blom J."/>
            <person name="Wolf J."/>
            <person name="Benning S."/>
            <person name="Schloter M."/>
            <person name="Neumann-Schaal M."/>
        </authorList>
    </citation>
    <scope>NUCLEOTIDE SEQUENCE [LARGE SCALE GENOMIC DNA]</scope>
    <source>
        <strain evidence="1 2">R79</strain>
    </source>
</reference>
<protein>
    <submittedName>
        <fullName evidence="1">Uncharacterized protein</fullName>
    </submittedName>
</protein>
<name>A0A974VYM4_9NOCA</name>
<keyword evidence="1" id="KW-0614">Plasmid</keyword>
<geneLocation type="plasmid" evidence="1 2">
    <name>unnamed2</name>
</geneLocation>
<proteinExistence type="predicted"/>
<dbReference type="Proteomes" id="UP000662986">
    <property type="component" value="Plasmid unnamed2"/>
</dbReference>